<protein>
    <submittedName>
        <fullName evidence="2">Dinitrogenase iron-molybdenum cofactor</fullName>
    </submittedName>
</protein>
<dbReference type="AlphaFoldDB" id="A0A1J5RT26"/>
<sequence>MRIAVTSQNYRTVTGHAGRARRFIVFEADGQEPPREVERLDLDTDMAIHGFDHRAAHPLDSMNVLITGGAGAGFVQHLAARGVLVVATEEIDPGMAVEAFIAGRVKSPGAGCNHDHGDLDDDHAHGSEQGHTCNCHG</sequence>
<evidence type="ECO:0000313" key="2">
    <source>
        <dbReference type="EMBL" id="OIQ95228.1"/>
    </source>
</evidence>
<feature type="domain" description="Dinitrogenase iron-molybdenum cofactor biosynthesis" evidence="1">
    <location>
        <begin position="12"/>
        <end position="101"/>
    </location>
</feature>
<name>A0A1J5RT26_9ZZZZ</name>
<organism evidence="2">
    <name type="scientific">mine drainage metagenome</name>
    <dbReference type="NCBI Taxonomy" id="410659"/>
    <lineage>
        <taxon>unclassified sequences</taxon>
        <taxon>metagenomes</taxon>
        <taxon>ecological metagenomes</taxon>
    </lineage>
</organism>
<dbReference type="InterPro" id="IPR003731">
    <property type="entry name" value="Di-Nase_FeMo-co_biosynth"/>
</dbReference>
<dbReference type="EMBL" id="MLJW01000171">
    <property type="protein sequence ID" value="OIQ95228.1"/>
    <property type="molecule type" value="Genomic_DNA"/>
</dbReference>
<accession>A0A1J5RT26</accession>
<dbReference type="SUPFAM" id="SSF53146">
    <property type="entry name" value="Nitrogenase accessory factor-like"/>
    <property type="match status" value="1"/>
</dbReference>
<dbReference type="Gene3D" id="3.30.420.130">
    <property type="entry name" value="Dinitrogenase iron-molybdenum cofactor biosynthesis domain"/>
    <property type="match status" value="1"/>
</dbReference>
<dbReference type="Pfam" id="PF02579">
    <property type="entry name" value="Nitro_FeMo-Co"/>
    <property type="match status" value="1"/>
</dbReference>
<comment type="caution">
    <text evidence="2">The sequence shown here is derived from an EMBL/GenBank/DDBJ whole genome shotgun (WGS) entry which is preliminary data.</text>
</comment>
<dbReference type="InterPro" id="IPR036105">
    <property type="entry name" value="DiNase_FeMo-co_biosyn_sf"/>
</dbReference>
<reference evidence="2" key="1">
    <citation type="submission" date="2016-10" db="EMBL/GenBank/DDBJ databases">
        <title>Sequence of Gallionella enrichment culture.</title>
        <authorList>
            <person name="Poehlein A."/>
            <person name="Muehling M."/>
            <person name="Daniel R."/>
        </authorList>
    </citation>
    <scope>NUCLEOTIDE SEQUENCE</scope>
</reference>
<proteinExistence type="predicted"/>
<gene>
    <name evidence="2" type="ORF">GALL_228160</name>
</gene>
<evidence type="ECO:0000259" key="1">
    <source>
        <dbReference type="Pfam" id="PF02579"/>
    </source>
</evidence>